<feature type="region of interest" description="Disordered" evidence="1">
    <location>
        <begin position="112"/>
        <end position="199"/>
    </location>
</feature>
<feature type="compositionally biased region" description="Basic and acidic residues" evidence="1">
    <location>
        <begin position="391"/>
        <end position="403"/>
    </location>
</feature>
<feature type="compositionally biased region" description="Basic and acidic residues" evidence="1">
    <location>
        <begin position="286"/>
        <end position="302"/>
    </location>
</feature>
<evidence type="ECO:0000313" key="3">
    <source>
        <dbReference type="Proteomes" id="UP000051952"/>
    </source>
</evidence>
<dbReference type="AlphaFoldDB" id="A0A0S4IW70"/>
<feature type="compositionally biased region" description="Basic and acidic residues" evidence="1">
    <location>
        <begin position="454"/>
        <end position="465"/>
    </location>
</feature>
<name>A0A0S4IW70_BODSA</name>
<feature type="region of interest" description="Disordered" evidence="1">
    <location>
        <begin position="1"/>
        <end position="89"/>
    </location>
</feature>
<sequence>MSLAAQFYSRGIEITHEEPRPNAAASSRRPLYHQIHQFSKSGGGGEVLRPSQQHQQQQQPTLESSYRGAGSVLQKFHPSQYDDAQDRNDDDALMTEAERASFAHELSLLERQAAEERSVSRSKQQHQQPQTREEPTHLLQHHSHQQQQYGGGGGGAVEMTHHSPEQYIGRTAHHPNHHHSSSLGEHFDPQLLSDTSIPSNFFPHARARRNVEEANERPQSQKDEFFRKNERWRDHVELKNEILRKEFQTQAAAECTFTPAINRPSSPTASSRTRHATGRSGQMVGGRDDGHGYEDDGGDSPHRQQRGGGSTPRQQHEQHQRFTEMSVTDRLLQFDVQRRNRLAIRARESKLEEEQKFEFRPKTNKQKWTASIAPRYLDPKEAAPSPAHASGIDKPHQQHDGQRSRSRSASASNSNYGHPETNDRISWSKSSNKLDTYLNKDVHARLHQSAMVSQERRRRDEELRFRNQARRPGHVNERNSVLLTTEAPSYEIGESTLSAIGDTTAMLEQSLGSAAATRRHQQSTPVVDPAVAGLVSRLEKDAEVRQQNLEAILAESLEGCTFQPVTAVYRPPKHAIKGMTPKEAYPQVHSFTPTIDRESAKHVAKRYGSRSVEHLVTYGVEASNRLLRRREDQEKAAETGGDENTHTPQISRYAQQVEGKIKNCIKTTEDYQRFLAMQRRMRQRDIELVNRQRSEAEEAELTFRPEIHAAPSYISEIVKELRESRMSTSRSRSRSQV</sequence>
<accession>A0A0S4IW70</accession>
<feature type="compositionally biased region" description="Basic residues" evidence="1">
    <location>
        <begin position="171"/>
        <end position="180"/>
    </location>
</feature>
<gene>
    <name evidence="2" type="ORF">BSAL_64785</name>
</gene>
<dbReference type="EMBL" id="CYKH01000380">
    <property type="protein sequence ID" value="CUF67780.1"/>
    <property type="molecule type" value="Genomic_DNA"/>
</dbReference>
<feature type="region of interest" description="Disordered" evidence="1">
    <location>
        <begin position="378"/>
        <end position="428"/>
    </location>
</feature>
<feature type="region of interest" description="Disordered" evidence="1">
    <location>
        <begin position="255"/>
        <end position="326"/>
    </location>
</feature>
<evidence type="ECO:0000313" key="2">
    <source>
        <dbReference type="EMBL" id="CUF67780.1"/>
    </source>
</evidence>
<proteinExistence type="predicted"/>
<protein>
    <submittedName>
        <fullName evidence="2">Uncharacterized protein</fullName>
    </submittedName>
</protein>
<feature type="region of interest" description="Disordered" evidence="1">
    <location>
        <begin position="448"/>
        <end position="472"/>
    </location>
</feature>
<feature type="region of interest" description="Disordered" evidence="1">
    <location>
        <begin position="628"/>
        <end position="647"/>
    </location>
</feature>
<dbReference type="Proteomes" id="UP000051952">
    <property type="component" value="Unassembled WGS sequence"/>
</dbReference>
<evidence type="ECO:0000256" key="1">
    <source>
        <dbReference type="SAM" id="MobiDB-lite"/>
    </source>
</evidence>
<organism evidence="2 3">
    <name type="scientific">Bodo saltans</name>
    <name type="common">Flagellated protozoan</name>
    <dbReference type="NCBI Taxonomy" id="75058"/>
    <lineage>
        <taxon>Eukaryota</taxon>
        <taxon>Discoba</taxon>
        <taxon>Euglenozoa</taxon>
        <taxon>Kinetoplastea</taxon>
        <taxon>Metakinetoplastina</taxon>
        <taxon>Eubodonida</taxon>
        <taxon>Bodonidae</taxon>
        <taxon>Bodo</taxon>
    </lineage>
</organism>
<reference evidence="3" key="1">
    <citation type="submission" date="2015-09" db="EMBL/GenBank/DDBJ databases">
        <authorList>
            <consortium name="Pathogen Informatics"/>
        </authorList>
    </citation>
    <scope>NUCLEOTIDE SEQUENCE [LARGE SCALE GENOMIC DNA]</scope>
    <source>
        <strain evidence="3">Lake Konstanz</strain>
    </source>
</reference>
<keyword evidence="3" id="KW-1185">Reference proteome</keyword>
<dbReference type="VEuPathDB" id="TriTrypDB:BSAL_64785"/>
<feature type="compositionally biased region" description="Polar residues" evidence="1">
    <location>
        <begin position="121"/>
        <end position="130"/>
    </location>
</feature>